<evidence type="ECO:0000256" key="1">
    <source>
        <dbReference type="SAM" id="MobiDB-lite"/>
    </source>
</evidence>
<feature type="region of interest" description="Disordered" evidence="1">
    <location>
        <begin position="33"/>
        <end position="181"/>
    </location>
</feature>
<dbReference type="InterPro" id="IPR036020">
    <property type="entry name" value="WW_dom_sf"/>
</dbReference>
<evidence type="ECO:0000313" key="4">
    <source>
        <dbReference type="Proteomes" id="UP000054988"/>
    </source>
</evidence>
<dbReference type="PROSITE" id="PS50020">
    <property type="entry name" value="WW_DOMAIN_2"/>
    <property type="match status" value="1"/>
</dbReference>
<dbReference type="Pfam" id="PF00397">
    <property type="entry name" value="WW"/>
    <property type="match status" value="1"/>
</dbReference>
<feature type="domain" description="WW" evidence="2">
    <location>
        <begin position="7"/>
        <end position="43"/>
    </location>
</feature>
<feature type="compositionally biased region" description="Low complexity" evidence="1">
    <location>
        <begin position="77"/>
        <end position="92"/>
    </location>
</feature>
<proteinExistence type="predicted"/>
<accession>A0A0W0EUK7</accession>
<name>A0A0W0EUK7_MONRR</name>
<dbReference type="InterPro" id="IPR001202">
    <property type="entry name" value="WW_dom"/>
</dbReference>
<dbReference type="EMBL" id="LATX01002520">
    <property type="protein sequence ID" value="KTB27770.1"/>
    <property type="molecule type" value="Genomic_DNA"/>
</dbReference>
<evidence type="ECO:0000259" key="2">
    <source>
        <dbReference type="PROSITE" id="PS50020"/>
    </source>
</evidence>
<gene>
    <name evidence="3" type="ORF">WG66_19690</name>
</gene>
<sequence>MENPDKRPLPPGWITQFDNNYRTWFYVNTNAQPPVTTWEHPANSAPPPPNQYAPPSGPPPPQGPSPMQSPPPPDNRGPYSPGPQGYGYNNPQGGYGGYGGYPGYQQQSPPPGPYGGYGSPPPQQGPGYGYGGPPPPQHQQSGGKGLLGGLFGGNKHGQQQYPPQQVAYAQEPKKSSGPGMGTMLAVGGAGLLGGALIGDAIADHQADEEREAYMAGYEDGQDGDFGGDW</sequence>
<dbReference type="AlphaFoldDB" id="A0A0W0EUK7"/>
<feature type="compositionally biased region" description="Pro residues" evidence="1">
    <location>
        <begin position="108"/>
        <end position="124"/>
    </location>
</feature>
<feature type="compositionally biased region" description="Gly residues" evidence="1">
    <location>
        <begin position="142"/>
        <end position="155"/>
    </location>
</feature>
<dbReference type="SMART" id="SM00456">
    <property type="entry name" value="WW"/>
    <property type="match status" value="1"/>
</dbReference>
<evidence type="ECO:0000313" key="3">
    <source>
        <dbReference type="EMBL" id="KTB27770.1"/>
    </source>
</evidence>
<organism evidence="3 4">
    <name type="scientific">Moniliophthora roreri</name>
    <name type="common">Frosty pod rot fungus</name>
    <name type="synonym">Monilia roreri</name>
    <dbReference type="NCBI Taxonomy" id="221103"/>
    <lineage>
        <taxon>Eukaryota</taxon>
        <taxon>Fungi</taxon>
        <taxon>Dikarya</taxon>
        <taxon>Basidiomycota</taxon>
        <taxon>Agaricomycotina</taxon>
        <taxon>Agaricomycetes</taxon>
        <taxon>Agaricomycetidae</taxon>
        <taxon>Agaricales</taxon>
        <taxon>Marasmiineae</taxon>
        <taxon>Marasmiaceae</taxon>
        <taxon>Moniliophthora</taxon>
    </lineage>
</organism>
<dbReference type="Gene3D" id="2.20.70.10">
    <property type="match status" value="1"/>
</dbReference>
<feature type="compositionally biased region" description="Pro residues" evidence="1">
    <location>
        <begin position="44"/>
        <end position="75"/>
    </location>
</feature>
<feature type="compositionally biased region" description="Gly residues" evidence="1">
    <location>
        <begin position="93"/>
        <end position="102"/>
    </location>
</feature>
<dbReference type="eggNOG" id="ENOG502S4J9">
    <property type="taxonomic scope" value="Eukaryota"/>
</dbReference>
<protein>
    <recommendedName>
        <fullName evidence="2">WW domain-containing protein</fullName>
    </recommendedName>
</protein>
<feature type="compositionally biased region" description="Low complexity" evidence="1">
    <location>
        <begin position="156"/>
        <end position="170"/>
    </location>
</feature>
<dbReference type="SUPFAM" id="SSF51045">
    <property type="entry name" value="WW domain"/>
    <property type="match status" value="1"/>
</dbReference>
<comment type="caution">
    <text evidence="3">The sequence shown here is derived from an EMBL/GenBank/DDBJ whole genome shotgun (WGS) entry which is preliminary data.</text>
</comment>
<reference evidence="3 4" key="1">
    <citation type="submission" date="2015-12" db="EMBL/GenBank/DDBJ databases">
        <title>Draft genome sequence of Moniliophthora roreri, the causal agent of frosty pod rot of cacao.</title>
        <authorList>
            <person name="Aime M.C."/>
            <person name="Diaz-Valderrama J.R."/>
            <person name="Kijpornyongpan T."/>
            <person name="Phillips-Mora W."/>
        </authorList>
    </citation>
    <scope>NUCLEOTIDE SEQUENCE [LARGE SCALE GENOMIC DNA]</scope>
    <source>
        <strain evidence="3 4">MCA 2952</strain>
    </source>
</reference>
<dbReference type="Proteomes" id="UP000054988">
    <property type="component" value="Unassembled WGS sequence"/>
</dbReference>